<feature type="transmembrane region" description="Helical" evidence="2">
    <location>
        <begin position="168"/>
        <end position="188"/>
    </location>
</feature>
<keyword evidence="4" id="KW-1185">Reference proteome</keyword>
<feature type="region of interest" description="Disordered" evidence="1">
    <location>
        <begin position="439"/>
        <end position="463"/>
    </location>
</feature>
<dbReference type="AlphaFoldDB" id="A0A8T2T2G8"/>
<evidence type="ECO:0000313" key="4">
    <source>
        <dbReference type="Proteomes" id="UP000825935"/>
    </source>
</evidence>
<gene>
    <name evidence="3" type="ORF">KP509_16G014800</name>
</gene>
<evidence type="ECO:0000256" key="1">
    <source>
        <dbReference type="SAM" id="MobiDB-lite"/>
    </source>
</evidence>
<protein>
    <submittedName>
        <fullName evidence="3">Uncharacterized protein</fullName>
    </submittedName>
</protein>
<dbReference type="EMBL" id="CM035421">
    <property type="protein sequence ID" value="KAH7387289.1"/>
    <property type="molecule type" value="Genomic_DNA"/>
</dbReference>
<proteinExistence type="predicted"/>
<keyword evidence="2" id="KW-0812">Transmembrane</keyword>
<dbReference type="Proteomes" id="UP000825935">
    <property type="component" value="Chromosome 16"/>
</dbReference>
<accession>A0A8T2T2G8</accession>
<keyword evidence="2" id="KW-1133">Transmembrane helix</keyword>
<name>A0A8T2T2G8_CERRI</name>
<reference evidence="3" key="1">
    <citation type="submission" date="2021-08" db="EMBL/GenBank/DDBJ databases">
        <title>WGS assembly of Ceratopteris richardii.</title>
        <authorList>
            <person name="Marchant D.B."/>
            <person name="Chen G."/>
            <person name="Jenkins J."/>
            <person name="Shu S."/>
            <person name="Leebens-Mack J."/>
            <person name="Grimwood J."/>
            <person name="Schmutz J."/>
            <person name="Soltis P."/>
            <person name="Soltis D."/>
            <person name="Chen Z.-H."/>
        </authorList>
    </citation>
    <scope>NUCLEOTIDE SEQUENCE</scope>
    <source>
        <strain evidence="3">Whitten #5841</strain>
        <tissue evidence="3">Leaf</tissue>
    </source>
</reference>
<comment type="caution">
    <text evidence="3">The sequence shown here is derived from an EMBL/GenBank/DDBJ whole genome shotgun (WGS) entry which is preliminary data.</text>
</comment>
<organism evidence="3 4">
    <name type="scientific">Ceratopteris richardii</name>
    <name type="common">Triangle waterfern</name>
    <dbReference type="NCBI Taxonomy" id="49495"/>
    <lineage>
        <taxon>Eukaryota</taxon>
        <taxon>Viridiplantae</taxon>
        <taxon>Streptophyta</taxon>
        <taxon>Embryophyta</taxon>
        <taxon>Tracheophyta</taxon>
        <taxon>Polypodiopsida</taxon>
        <taxon>Polypodiidae</taxon>
        <taxon>Polypodiales</taxon>
        <taxon>Pteridineae</taxon>
        <taxon>Pteridaceae</taxon>
        <taxon>Parkerioideae</taxon>
        <taxon>Ceratopteris</taxon>
    </lineage>
</organism>
<evidence type="ECO:0000256" key="2">
    <source>
        <dbReference type="SAM" id="Phobius"/>
    </source>
</evidence>
<evidence type="ECO:0000313" key="3">
    <source>
        <dbReference type="EMBL" id="KAH7387289.1"/>
    </source>
</evidence>
<feature type="transmembrane region" description="Helical" evidence="2">
    <location>
        <begin position="129"/>
        <end position="148"/>
    </location>
</feature>
<keyword evidence="2" id="KW-0472">Membrane</keyword>
<sequence length="600" mass="69133">MDETRPDAHYEDQEFRRRSLFQKRLHRAKTMALTTALLYPVLNILDFLWSAKATLLLTRGIEFTVPTQTGAASFESTHSEWDFYLVTGVLIAHGVRLRSVEAWKKVFSDDGDDENACFRALPHFCNRRLSVFANITTFISLVLRLYHIDYRRAHPFSGPDPRDLMGSLFILYILEITLCCIHFVYLTVTDFVGLSHMMKNVIDEDSIVSLYFMEIFKEAVARGRTKAKEMDLTELGFRTIAASMMRGSNPLAVRQYSERLNGYIYSQPGSVRRVCEYLKSEKLWLRAAAGSLPGFWATQRRITFQKDLFWRLRKVMHGGDKDAECAIRSVQFLAAHWIDNRVDLKQEYPFLVDDPVAGTNIVDTLVNVVSQRIRPTLSFQVKALAACCRHHLVLEYFYQKLDLELVHERGHSERPIPKEEVGKMLHELAISATVHMLGGDRSSSANDTAEPEGRNDNSQEDDSKELILRSRLGHLCMKLCEIIGPTNRNICFITKIYASEALVRLLLHGRSPIEDDRRRVFEDMVNSIMAPERRDSQKVELEDVKAMERVRQLLSVDEFPGWNQFQVSGIDDDRHNFVDELALAVVRRKVEDVRRDSVRH</sequence>